<comment type="caution">
    <text evidence="2">The sequence shown here is derived from an EMBL/GenBank/DDBJ whole genome shotgun (WGS) entry which is preliminary data.</text>
</comment>
<reference evidence="2" key="1">
    <citation type="journal article" date="2020" name="Nat. Commun.">
        <title>Large-scale genome sequencing of mycorrhizal fungi provides insights into the early evolution of symbiotic traits.</title>
        <authorList>
            <person name="Miyauchi S."/>
            <person name="Kiss E."/>
            <person name="Kuo A."/>
            <person name="Drula E."/>
            <person name="Kohler A."/>
            <person name="Sanchez-Garcia M."/>
            <person name="Morin E."/>
            <person name="Andreopoulos B."/>
            <person name="Barry K.W."/>
            <person name="Bonito G."/>
            <person name="Buee M."/>
            <person name="Carver A."/>
            <person name="Chen C."/>
            <person name="Cichocki N."/>
            <person name="Clum A."/>
            <person name="Culley D."/>
            <person name="Crous P.W."/>
            <person name="Fauchery L."/>
            <person name="Girlanda M."/>
            <person name="Hayes R.D."/>
            <person name="Keri Z."/>
            <person name="LaButti K."/>
            <person name="Lipzen A."/>
            <person name="Lombard V."/>
            <person name="Magnuson J."/>
            <person name="Maillard F."/>
            <person name="Murat C."/>
            <person name="Nolan M."/>
            <person name="Ohm R.A."/>
            <person name="Pangilinan J."/>
            <person name="Pereira M.F."/>
            <person name="Perotto S."/>
            <person name="Peter M."/>
            <person name="Pfister S."/>
            <person name="Riley R."/>
            <person name="Sitrit Y."/>
            <person name="Stielow J.B."/>
            <person name="Szollosi G."/>
            <person name="Zifcakova L."/>
            <person name="Stursova M."/>
            <person name="Spatafora J.W."/>
            <person name="Tedersoo L."/>
            <person name="Vaario L.M."/>
            <person name="Yamada A."/>
            <person name="Yan M."/>
            <person name="Wang P."/>
            <person name="Xu J."/>
            <person name="Bruns T."/>
            <person name="Baldrian P."/>
            <person name="Vilgalys R."/>
            <person name="Dunand C."/>
            <person name="Henrissat B."/>
            <person name="Grigoriev I.V."/>
            <person name="Hibbett D."/>
            <person name="Nagy L.G."/>
            <person name="Martin F.M."/>
        </authorList>
    </citation>
    <scope>NUCLEOTIDE SEQUENCE</scope>
    <source>
        <strain evidence="2">UH-Tt-Lm1</strain>
    </source>
</reference>
<dbReference type="GO" id="GO:0043248">
    <property type="term" value="P:proteasome assembly"/>
    <property type="evidence" value="ECO:0007669"/>
    <property type="project" value="InterPro"/>
</dbReference>
<dbReference type="InterPro" id="IPR018788">
    <property type="entry name" value="Proteasome_assmbl_chp_3"/>
</dbReference>
<dbReference type="AlphaFoldDB" id="A0A9P6HPK1"/>
<dbReference type="InterPro" id="IPR053720">
    <property type="entry name" value="Psm_Assembly_Chaperone"/>
</dbReference>
<dbReference type="PANTHER" id="PTHR31051">
    <property type="entry name" value="PROTEASOME ASSEMBLY CHAPERONE 3"/>
    <property type="match status" value="1"/>
</dbReference>
<dbReference type="Proteomes" id="UP000736335">
    <property type="component" value="Unassembled WGS sequence"/>
</dbReference>
<name>A0A9P6HPK1_9AGAM</name>
<feature type="region of interest" description="Disordered" evidence="1">
    <location>
        <begin position="52"/>
        <end position="71"/>
    </location>
</feature>
<proteinExistence type="predicted"/>
<evidence type="ECO:0008006" key="4">
    <source>
        <dbReference type="Google" id="ProtNLM"/>
    </source>
</evidence>
<evidence type="ECO:0000313" key="3">
    <source>
        <dbReference type="Proteomes" id="UP000736335"/>
    </source>
</evidence>
<dbReference type="EMBL" id="WIUZ02000001">
    <property type="protein sequence ID" value="KAF9792095.1"/>
    <property type="molecule type" value="Genomic_DNA"/>
</dbReference>
<organism evidence="2 3">
    <name type="scientific">Thelephora terrestris</name>
    <dbReference type="NCBI Taxonomy" id="56493"/>
    <lineage>
        <taxon>Eukaryota</taxon>
        <taxon>Fungi</taxon>
        <taxon>Dikarya</taxon>
        <taxon>Basidiomycota</taxon>
        <taxon>Agaricomycotina</taxon>
        <taxon>Agaricomycetes</taxon>
        <taxon>Thelephorales</taxon>
        <taxon>Thelephoraceae</taxon>
        <taxon>Thelephora</taxon>
    </lineage>
</organism>
<dbReference type="Gene3D" id="3.30.230.90">
    <property type="match status" value="1"/>
</dbReference>
<evidence type="ECO:0000256" key="1">
    <source>
        <dbReference type="SAM" id="MobiDB-lite"/>
    </source>
</evidence>
<accession>A0A9P6HPK1</accession>
<dbReference type="OrthoDB" id="5593278at2759"/>
<protein>
    <recommendedName>
        <fullName evidence="4">Proteasome assembly chaperone 3</fullName>
    </recommendedName>
</protein>
<reference evidence="2" key="2">
    <citation type="submission" date="2020-11" db="EMBL/GenBank/DDBJ databases">
        <authorList>
            <consortium name="DOE Joint Genome Institute"/>
            <person name="Kuo A."/>
            <person name="Miyauchi S."/>
            <person name="Kiss E."/>
            <person name="Drula E."/>
            <person name="Kohler A."/>
            <person name="Sanchez-Garcia M."/>
            <person name="Andreopoulos B."/>
            <person name="Barry K.W."/>
            <person name="Bonito G."/>
            <person name="Buee M."/>
            <person name="Carver A."/>
            <person name="Chen C."/>
            <person name="Cichocki N."/>
            <person name="Clum A."/>
            <person name="Culley D."/>
            <person name="Crous P.W."/>
            <person name="Fauchery L."/>
            <person name="Girlanda M."/>
            <person name="Hayes R."/>
            <person name="Keri Z."/>
            <person name="Labutti K."/>
            <person name="Lipzen A."/>
            <person name="Lombard V."/>
            <person name="Magnuson J."/>
            <person name="Maillard F."/>
            <person name="Morin E."/>
            <person name="Murat C."/>
            <person name="Nolan M."/>
            <person name="Ohm R."/>
            <person name="Pangilinan J."/>
            <person name="Pereira M."/>
            <person name="Perotto S."/>
            <person name="Peter M."/>
            <person name="Riley R."/>
            <person name="Sitrit Y."/>
            <person name="Stielow B."/>
            <person name="Szollosi G."/>
            <person name="Zifcakova L."/>
            <person name="Stursova M."/>
            <person name="Spatafora J.W."/>
            <person name="Tedersoo L."/>
            <person name="Vaario L.-M."/>
            <person name="Yamada A."/>
            <person name="Yan M."/>
            <person name="Wang P."/>
            <person name="Xu J."/>
            <person name="Bruns T."/>
            <person name="Baldrian P."/>
            <person name="Vilgalys R."/>
            <person name="Henrissat B."/>
            <person name="Grigoriev I.V."/>
            <person name="Hibbett D."/>
            <person name="Nagy L.G."/>
            <person name="Martin F.M."/>
        </authorList>
    </citation>
    <scope>NUCLEOTIDE SEQUENCE</scope>
    <source>
        <strain evidence="2">UH-Tt-Lm1</strain>
    </source>
</reference>
<gene>
    <name evidence="2" type="ORF">BJ322DRAFT_12084</name>
</gene>
<dbReference type="PANTHER" id="PTHR31051:SF1">
    <property type="entry name" value="PROTEASOME ASSEMBLY CHAPERONE 3"/>
    <property type="match status" value="1"/>
</dbReference>
<keyword evidence="3" id="KW-1185">Reference proteome</keyword>
<sequence>MLTQRQSSKVINGVKTEVVIQPFADRLLILITQMGKVGNLIQASIPQTAPLLAQPPLDQGEPNASTLPPPPPSIQLTPLLGSTPSDHLRTLYALYVSQVATIVWIAEAVGSMDERRRSVIVGLALKKSGEEDQGLSEAERGTFHQVMDMVGDLVKGKF</sequence>
<evidence type="ECO:0000313" key="2">
    <source>
        <dbReference type="EMBL" id="KAF9792095.1"/>
    </source>
</evidence>